<evidence type="ECO:0000313" key="1">
    <source>
        <dbReference type="EMBL" id="MBE9640135.1"/>
    </source>
</evidence>
<name>A0ABR9X950_9RHOB</name>
<gene>
    <name evidence="1" type="ORF">IQ782_25115</name>
</gene>
<accession>A0ABR9X950</accession>
<organism evidence="1 2">
    <name type="scientific">Salipiger mangrovisoli</name>
    <dbReference type="NCBI Taxonomy" id="2865933"/>
    <lineage>
        <taxon>Bacteria</taxon>
        <taxon>Pseudomonadati</taxon>
        <taxon>Pseudomonadota</taxon>
        <taxon>Alphaproteobacteria</taxon>
        <taxon>Rhodobacterales</taxon>
        <taxon>Roseobacteraceae</taxon>
        <taxon>Salipiger</taxon>
    </lineage>
</organism>
<dbReference type="RefSeq" id="WP_194137407.1">
    <property type="nucleotide sequence ID" value="NZ_JADFFK010000026.1"/>
</dbReference>
<reference evidence="1 2" key="1">
    <citation type="journal article" date="2021" name="Int. J. Syst. Evol. Microbiol.">
        <title>Salipiger mangrovisoli sp. nov., isolated from mangrove soil and the proposal for the reclassification of Paraphaeobacter pallidus as Salipiger pallidus comb. nov.</title>
        <authorList>
            <person name="Du J."/>
            <person name="Liu Y."/>
            <person name="Pei T."/>
            <person name="Deng M.R."/>
            <person name="Zhu H."/>
        </authorList>
    </citation>
    <scope>NUCLEOTIDE SEQUENCE [LARGE SCALE GENOMIC DNA]</scope>
    <source>
        <strain evidence="1 2">6D45A</strain>
    </source>
</reference>
<sequence>MVVTGGILVLQLPVSAPCAYPLAHLRFSGHGSLFAAFPAPLHVAAILSVTAHRDDHF</sequence>
<dbReference type="Proteomes" id="UP000607796">
    <property type="component" value="Unassembled WGS sequence"/>
</dbReference>
<dbReference type="EMBL" id="JADFFK010000026">
    <property type="protein sequence ID" value="MBE9640135.1"/>
    <property type="molecule type" value="Genomic_DNA"/>
</dbReference>
<evidence type="ECO:0000313" key="2">
    <source>
        <dbReference type="Proteomes" id="UP000607796"/>
    </source>
</evidence>
<proteinExistence type="predicted"/>
<comment type="caution">
    <text evidence="1">The sequence shown here is derived from an EMBL/GenBank/DDBJ whole genome shotgun (WGS) entry which is preliminary data.</text>
</comment>
<protein>
    <submittedName>
        <fullName evidence="1">Uncharacterized protein</fullName>
    </submittedName>
</protein>
<keyword evidence="2" id="KW-1185">Reference proteome</keyword>